<dbReference type="RefSeq" id="WP_130854320.1">
    <property type="nucleotide sequence ID" value="NZ_JBHLWO010000001.1"/>
</dbReference>
<feature type="transmembrane region" description="Helical" evidence="1">
    <location>
        <begin position="43"/>
        <end position="65"/>
    </location>
</feature>
<keyword evidence="1" id="KW-0472">Membrane</keyword>
<dbReference type="EMBL" id="JBHLWO010000001">
    <property type="protein sequence ID" value="MFC0317945.1"/>
    <property type="molecule type" value="Genomic_DNA"/>
</dbReference>
<evidence type="ECO:0000313" key="2">
    <source>
        <dbReference type="EMBL" id="MFC0317945.1"/>
    </source>
</evidence>
<accession>A0ABV6HGC4</accession>
<name>A0ABV6HGC4_9SPHI</name>
<evidence type="ECO:0000313" key="3">
    <source>
        <dbReference type="Proteomes" id="UP001589774"/>
    </source>
</evidence>
<dbReference type="Proteomes" id="UP001589774">
    <property type="component" value="Unassembled WGS sequence"/>
</dbReference>
<evidence type="ECO:0008006" key="4">
    <source>
        <dbReference type="Google" id="ProtNLM"/>
    </source>
</evidence>
<protein>
    <recommendedName>
        <fullName evidence="4">2TM domain-containing protein</fullName>
    </recommendedName>
</protein>
<feature type="transmembrane region" description="Helical" evidence="1">
    <location>
        <begin position="12"/>
        <end position="31"/>
    </location>
</feature>
<keyword evidence="1" id="KW-1133">Transmembrane helix</keyword>
<keyword evidence="3" id="KW-1185">Reference proteome</keyword>
<evidence type="ECO:0000256" key="1">
    <source>
        <dbReference type="SAM" id="Phobius"/>
    </source>
</evidence>
<gene>
    <name evidence="2" type="ORF">ACFFI0_06475</name>
</gene>
<organism evidence="2 3">
    <name type="scientific">Olivibacter oleidegradans</name>
    <dbReference type="NCBI Taxonomy" id="760123"/>
    <lineage>
        <taxon>Bacteria</taxon>
        <taxon>Pseudomonadati</taxon>
        <taxon>Bacteroidota</taxon>
        <taxon>Sphingobacteriia</taxon>
        <taxon>Sphingobacteriales</taxon>
        <taxon>Sphingobacteriaceae</taxon>
        <taxon>Olivibacter</taxon>
    </lineage>
</organism>
<keyword evidence="1" id="KW-0812">Transmembrane</keyword>
<comment type="caution">
    <text evidence="2">The sequence shown here is derived from an EMBL/GenBank/DDBJ whole genome shotgun (WGS) entry which is preliminary data.</text>
</comment>
<sequence length="71" mass="8608">MMTRKKWLQIGLYGKIISVFFMVNIFLDVINEKLLHYWIPVEIVAYLFWLSLGLFLGFQLCKYLVFKKEKE</sequence>
<reference evidence="2 3" key="1">
    <citation type="submission" date="2024-09" db="EMBL/GenBank/DDBJ databases">
        <authorList>
            <person name="Sun Q."/>
            <person name="Mori K."/>
        </authorList>
    </citation>
    <scope>NUCLEOTIDE SEQUENCE [LARGE SCALE GENOMIC DNA]</scope>
    <source>
        <strain evidence="2 3">CCM 7765</strain>
    </source>
</reference>
<proteinExistence type="predicted"/>